<dbReference type="SUPFAM" id="SSF103473">
    <property type="entry name" value="MFS general substrate transporter"/>
    <property type="match status" value="1"/>
</dbReference>
<dbReference type="InterPro" id="IPR011701">
    <property type="entry name" value="MFS"/>
</dbReference>
<accession>A0ABM1N9W2</accession>
<evidence type="ECO:0000313" key="10">
    <source>
        <dbReference type="RefSeq" id="XP_017783612.1"/>
    </source>
</evidence>
<feature type="transmembrane region" description="Helical" evidence="7">
    <location>
        <begin position="196"/>
        <end position="213"/>
    </location>
</feature>
<name>A0ABM1N9W2_NICVS</name>
<feature type="transmembrane region" description="Helical" evidence="7">
    <location>
        <begin position="447"/>
        <end position="470"/>
    </location>
</feature>
<evidence type="ECO:0000256" key="7">
    <source>
        <dbReference type="SAM" id="Phobius"/>
    </source>
</evidence>
<feature type="transmembrane region" description="Helical" evidence="7">
    <location>
        <begin position="286"/>
        <end position="311"/>
    </location>
</feature>
<protein>
    <submittedName>
        <fullName evidence="10">Synaptic vesicle glycoprotein 2B-like</fullName>
    </submittedName>
</protein>
<evidence type="ECO:0000256" key="5">
    <source>
        <dbReference type="ARBA" id="ARBA00022989"/>
    </source>
</evidence>
<sequence>MGFDVIPLTKHTFEDAVSLTGYGKFNLQILFASGGCLMMVIIETMSMMFIIPSAHCDLNLNLTTKGLLSAISFLGSVSSSHMWGFIADTKGRRNVLIISMVMSCVTSIISSITPYDWMFILIRFINGFFVGGSSAVVYAYVGEFHDKTHRPKVVSWITTFVAFGNMVIPGLAWLILPLDFHFNLFILEHGFRPWRLLVICNSLPSLFFAFWLLRLPESPKYLIARGKCQEALEILKTMYAVNTGNPRDEFPVTEIKSEEDLESNLKIDGVLTTMWKQTAPLFQTPYLLKTLMVCFLQFGTFFSSSGLIMWFPELLNQMTIFASNNPGRPIQLCTSVAYSNYITNATALADICIDSVDTTTFVTTLIVAVLFAVMYIVIGIIINIIGGKKLLITLITIATACGLAAPYIEGEIPSIALIGIFLTVATCVGIINAIVVELYPTQLRAMALSISLMSGRIGAVVGSNAVGPLIYNLCEYMFYIFTVDHLLLILIVVLLPSPSKQKMIQPKV</sequence>
<feature type="transmembrane region" description="Helical" evidence="7">
    <location>
        <begin position="29"/>
        <end position="54"/>
    </location>
</feature>
<keyword evidence="5 7" id="KW-1133">Transmembrane helix</keyword>
<dbReference type="InterPro" id="IPR020846">
    <property type="entry name" value="MFS_dom"/>
</dbReference>
<keyword evidence="6 7" id="KW-0472">Membrane</keyword>
<feature type="transmembrane region" description="Helical" evidence="7">
    <location>
        <begin position="118"/>
        <end position="141"/>
    </location>
</feature>
<dbReference type="InterPro" id="IPR005829">
    <property type="entry name" value="Sugar_transporter_CS"/>
</dbReference>
<dbReference type="Pfam" id="PF00083">
    <property type="entry name" value="Sugar_tr"/>
    <property type="match status" value="1"/>
</dbReference>
<reference evidence="10" key="1">
    <citation type="submission" date="2025-08" db="UniProtKB">
        <authorList>
            <consortium name="RefSeq"/>
        </authorList>
    </citation>
    <scope>IDENTIFICATION</scope>
    <source>
        <tissue evidence="10">Whole Larva</tissue>
    </source>
</reference>
<dbReference type="InterPro" id="IPR005828">
    <property type="entry name" value="MFS_sugar_transport-like"/>
</dbReference>
<keyword evidence="9" id="KW-1185">Reference proteome</keyword>
<dbReference type="PANTHER" id="PTHR23511:SF35">
    <property type="entry name" value="MAJOR FACILITATOR SUPERFAMILY (MFS) PROFILE DOMAIN-CONTAINING PROTEIN"/>
    <property type="match status" value="1"/>
</dbReference>
<feature type="transmembrane region" description="Helical" evidence="7">
    <location>
        <begin position="476"/>
        <end position="495"/>
    </location>
</feature>
<evidence type="ECO:0000256" key="3">
    <source>
        <dbReference type="ARBA" id="ARBA00022448"/>
    </source>
</evidence>
<evidence type="ECO:0000256" key="6">
    <source>
        <dbReference type="ARBA" id="ARBA00023136"/>
    </source>
</evidence>
<feature type="transmembrane region" description="Helical" evidence="7">
    <location>
        <begin position="390"/>
        <end position="408"/>
    </location>
</feature>
<feature type="transmembrane region" description="Helical" evidence="7">
    <location>
        <begin position="414"/>
        <end position="435"/>
    </location>
</feature>
<dbReference type="PROSITE" id="PS50850">
    <property type="entry name" value="MFS"/>
    <property type="match status" value="1"/>
</dbReference>
<comment type="subcellular location">
    <subcellularLocation>
        <location evidence="1">Membrane</location>
        <topology evidence="1">Multi-pass membrane protein</topology>
    </subcellularLocation>
</comment>
<dbReference type="GeneID" id="108567576"/>
<feature type="transmembrane region" description="Helical" evidence="7">
    <location>
        <begin position="365"/>
        <end position="385"/>
    </location>
</feature>
<evidence type="ECO:0000256" key="1">
    <source>
        <dbReference type="ARBA" id="ARBA00004141"/>
    </source>
</evidence>
<evidence type="ECO:0000259" key="8">
    <source>
        <dbReference type="PROSITE" id="PS50850"/>
    </source>
</evidence>
<dbReference type="Proteomes" id="UP000695000">
    <property type="component" value="Unplaced"/>
</dbReference>
<feature type="transmembrane region" description="Helical" evidence="7">
    <location>
        <begin position="66"/>
        <end position="87"/>
    </location>
</feature>
<dbReference type="InterPro" id="IPR036259">
    <property type="entry name" value="MFS_trans_sf"/>
</dbReference>
<keyword evidence="3" id="KW-0813">Transport</keyword>
<dbReference type="PROSITE" id="PS00217">
    <property type="entry name" value="SUGAR_TRANSPORT_2"/>
    <property type="match status" value="1"/>
</dbReference>
<feature type="domain" description="Major facilitator superfamily (MFS) profile" evidence="8">
    <location>
        <begin position="29"/>
        <end position="500"/>
    </location>
</feature>
<dbReference type="RefSeq" id="XP_017783612.1">
    <property type="nucleotide sequence ID" value="XM_017928123.1"/>
</dbReference>
<evidence type="ECO:0000256" key="4">
    <source>
        <dbReference type="ARBA" id="ARBA00022692"/>
    </source>
</evidence>
<dbReference type="PANTHER" id="PTHR23511">
    <property type="entry name" value="SYNAPTIC VESICLE GLYCOPROTEIN 2"/>
    <property type="match status" value="1"/>
</dbReference>
<feature type="transmembrane region" description="Helical" evidence="7">
    <location>
        <begin position="94"/>
        <end position="112"/>
    </location>
</feature>
<comment type="similarity">
    <text evidence="2">Belongs to the major facilitator superfamily.</text>
</comment>
<gene>
    <name evidence="10" type="primary">LOC108567576</name>
</gene>
<feature type="transmembrane region" description="Helical" evidence="7">
    <location>
        <begin position="153"/>
        <end position="176"/>
    </location>
</feature>
<dbReference type="Pfam" id="PF07690">
    <property type="entry name" value="MFS_1"/>
    <property type="match status" value="1"/>
</dbReference>
<dbReference type="Gene3D" id="1.20.1250.20">
    <property type="entry name" value="MFS general substrate transporter like domains"/>
    <property type="match status" value="1"/>
</dbReference>
<proteinExistence type="inferred from homology"/>
<evidence type="ECO:0000256" key="2">
    <source>
        <dbReference type="ARBA" id="ARBA00008335"/>
    </source>
</evidence>
<keyword evidence="4 7" id="KW-0812">Transmembrane</keyword>
<organism evidence="9 10">
    <name type="scientific">Nicrophorus vespilloides</name>
    <name type="common">Boreal carrion beetle</name>
    <dbReference type="NCBI Taxonomy" id="110193"/>
    <lineage>
        <taxon>Eukaryota</taxon>
        <taxon>Metazoa</taxon>
        <taxon>Ecdysozoa</taxon>
        <taxon>Arthropoda</taxon>
        <taxon>Hexapoda</taxon>
        <taxon>Insecta</taxon>
        <taxon>Pterygota</taxon>
        <taxon>Neoptera</taxon>
        <taxon>Endopterygota</taxon>
        <taxon>Coleoptera</taxon>
        <taxon>Polyphaga</taxon>
        <taxon>Staphyliniformia</taxon>
        <taxon>Silphidae</taxon>
        <taxon>Nicrophorinae</taxon>
        <taxon>Nicrophorus</taxon>
    </lineage>
</organism>
<evidence type="ECO:0000313" key="9">
    <source>
        <dbReference type="Proteomes" id="UP000695000"/>
    </source>
</evidence>